<dbReference type="GO" id="GO:0006357">
    <property type="term" value="P:regulation of transcription by RNA polymerase II"/>
    <property type="evidence" value="ECO:0007669"/>
    <property type="project" value="TreeGrafter"/>
</dbReference>
<dbReference type="AlphaFoldDB" id="A0A8F5GTS3"/>
<feature type="domain" description="Ppx/GppA phosphatase N-terminal" evidence="1">
    <location>
        <begin position="22"/>
        <end position="286"/>
    </location>
</feature>
<evidence type="ECO:0000313" key="2">
    <source>
        <dbReference type="EMBL" id="QXJ29116.1"/>
    </source>
</evidence>
<keyword evidence="2" id="KW-0378">Hydrolase</keyword>
<dbReference type="GeneID" id="65563487"/>
<accession>A0A8F5GTS3</accession>
<dbReference type="InterPro" id="IPR050273">
    <property type="entry name" value="GppA/Ppx_hydrolase"/>
</dbReference>
<protein>
    <submittedName>
        <fullName evidence="2">Exopolyphosphatase</fullName>
        <ecNumber evidence="2">3.6.1.11</ecNumber>
    </submittedName>
</protein>
<dbReference type="PANTHER" id="PTHR30005:SF0">
    <property type="entry name" value="RETROGRADE REGULATION PROTEIN 2"/>
    <property type="match status" value="1"/>
</dbReference>
<dbReference type="EC" id="3.6.1.11" evidence="2"/>
<evidence type="ECO:0000313" key="3">
    <source>
        <dbReference type="Proteomes" id="UP000694018"/>
    </source>
</evidence>
<organism evidence="2 3">
    <name type="scientific">Saccharolobus shibatae (strain ATCC 51178 / DSM 5389 / JCM 8931 / NBRC 15437 / B12)</name>
    <name type="common">Sulfolobus shibatae</name>
    <dbReference type="NCBI Taxonomy" id="523848"/>
    <lineage>
        <taxon>Archaea</taxon>
        <taxon>Thermoproteota</taxon>
        <taxon>Thermoprotei</taxon>
        <taxon>Sulfolobales</taxon>
        <taxon>Sulfolobaceae</taxon>
        <taxon>Saccharolobus</taxon>
    </lineage>
</organism>
<proteinExistence type="predicted"/>
<dbReference type="CDD" id="cd24052">
    <property type="entry name" value="ASKHA_NBD_HpPPX-GppA-like"/>
    <property type="match status" value="1"/>
</dbReference>
<name>A0A8F5GTS3_SACSH</name>
<dbReference type="Proteomes" id="UP000694018">
    <property type="component" value="Chromosome"/>
</dbReference>
<dbReference type="PANTHER" id="PTHR30005">
    <property type="entry name" value="EXOPOLYPHOSPHATASE"/>
    <property type="match status" value="1"/>
</dbReference>
<dbReference type="InterPro" id="IPR003695">
    <property type="entry name" value="Ppx_GppA_N"/>
</dbReference>
<dbReference type="KEGG" id="sshi:J5U23_01985"/>
<reference evidence="2" key="1">
    <citation type="journal article" date="2021" name="Environ. Microbiol.">
        <title>New insights into the diversity and evolution of the archaeal mobilome from three complete genomes of Saccharolobus shibatae.</title>
        <authorList>
            <person name="Medvedeva S."/>
            <person name="Brandt D."/>
            <person name="Cvirkaite-Krupovic V."/>
            <person name="Liu Y."/>
            <person name="Severinov K."/>
            <person name="Ishino S."/>
            <person name="Ishino Y."/>
            <person name="Prangishvili D."/>
            <person name="Kalinowski J."/>
            <person name="Krupovic M."/>
        </authorList>
    </citation>
    <scope>NUCLEOTIDE SEQUENCE</scope>
    <source>
        <strain evidence="2">B12</strain>
    </source>
</reference>
<evidence type="ECO:0000259" key="1">
    <source>
        <dbReference type="Pfam" id="PF02541"/>
    </source>
</evidence>
<sequence>MISAVIDCGYNSFRMVIYQVFRNGTFRMIGSSKSYVRIGEGLKEGDIISEEKVAKAERAFMIFKRILNGVNVNEVKIVATSAFRYASNGNEVRHRLSKIIENEVRVISGEEEGRYAALGILNTLPISEGIFFELGGGSLEIAEVSSGNIIRVHQLPIGALKLVNLPEREIRKKVSDELSTTSIKKANIIVGSGGNVRALAKLDLKLSSFPIKSIHGYSLPSKQISKYASLLPSLDIDSRQSLPGISKERALTIHSASVIIDELVKYFTGSYIVVSLFGMREGVLTEGKSLDKMSWLEEISYSNAIDPPPIEIFKEVISEVDSKYSFYVASSALLSLIFKMVGYFNPFRACYRFIKESVLPGFTLNEALLVGLICEAAGGKVKKKQVKLLKEDITKKEILSFGNIVKSSIDKYIAGVRL</sequence>
<dbReference type="RefSeq" id="WP_218266032.1">
    <property type="nucleotide sequence ID" value="NZ_CP077717.1"/>
</dbReference>
<dbReference type="EMBL" id="CP077717">
    <property type="protein sequence ID" value="QXJ29116.1"/>
    <property type="molecule type" value="Genomic_DNA"/>
</dbReference>
<gene>
    <name evidence="2" type="ORF">J5U23_01985</name>
</gene>
<dbReference type="Pfam" id="PF02541">
    <property type="entry name" value="Ppx-GppA"/>
    <property type="match status" value="1"/>
</dbReference>
<dbReference type="GO" id="GO:0004309">
    <property type="term" value="F:exopolyphosphatase activity"/>
    <property type="evidence" value="ECO:0007669"/>
    <property type="project" value="UniProtKB-EC"/>
</dbReference>
<dbReference type="OrthoDB" id="10802at2157"/>